<dbReference type="EMBL" id="JBGEHV010000144">
    <property type="protein sequence ID" value="MEY8043683.1"/>
    <property type="molecule type" value="Genomic_DNA"/>
</dbReference>
<protein>
    <submittedName>
        <fullName evidence="1">Conjugal transfer protein TraC</fullName>
    </submittedName>
</protein>
<dbReference type="Gene3D" id="3.40.50.300">
    <property type="entry name" value="P-loop containing nucleotide triphosphate hydrolases"/>
    <property type="match status" value="1"/>
</dbReference>
<dbReference type="Proteomes" id="UP001564626">
    <property type="component" value="Unassembled WGS sequence"/>
</dbReference>
<organism evidence="1 2">
    <name type="scientific">Saccharopolyspora cebuensis</name>
    <dbReference type="NCBI Taxonomy" id="418759"/>
    <lineage>
        <taxon>Bacteria</taxon>
        <taxon>Bacillati</taxon>
        <taxon>Actinomycetota</taxon>
        <taxon>Actinomycetes</taxon>
        <taxon>Pseudonocardiales</taxon>
        <taxon>Pseudonocardiaceae</taxon>
        <taxon>Saccharopolyspora</taxon>
    </lineage>
</organism>
<dbReference type="SUPFAM" id="SSF52540">
    <property type="entry name" value="P-loop containing nucleoside triphosphate hydrolases"/>
    <property type="match status" value="1"/>
</dbReference>
<feature type="non-terminal residue" evidence="1">
    <location>
        <position position="1"/>
    </location>
</feature>
<evidence type="ECO:0000313" key="2">
    <source>
        <dbReference type="Proteomes" id="UP001564626"/>
    </source>
</evidence>
<gene>
    <name evidence="1" type="ORF">AB8O55_30140</name>
</gene>
<reference evidence="1 2" key="1">
    <citation type="submission" date="2024-08" db="EMBL/GenBank/DDBJ databases">
        <title>Genome mining of Saccharopolyspora cebuensis PGLac3 from Nigerian medicinal plant.</title>
        <authorList>
            <person name="Ezeobiora C.E."/>
            <person name="Igbokwe N.H."/>
            <person name="Amin D.H."/>
            <person name="Mendie U.E."/>
        </authorList>
    </citation>
    <scope>NUCLEOTIDE SEQUENCE [LARGE SCALE GENOMIC DNA]</scope>
    <source>
        <strain evidence="1 2">PGLac3</strain>
    </source>
</reference>
<name>A0ABV4CT45_9PSEU</name>
<accession>A0ABV4CT45</accession>
<sequence>LFRMAKAARKHWAGLTVATQDTADVLGTDLGKAVVANAATQILLRQASQAIDEITTTFDLSAGERQFLLSADLGQGLLSTGTQRVAFQALASPVEHHLVTSNPAELAHDQD</sequence>
<dbReference type="InterPro" id="IPR027417">
    <property type="entry name" value="P-loop_NTPase"/>
</dbReference>
<comment type="caution">
    <text evidence="1">The sequence shown here is derived from an EMBL/GenBank/DDBJ whole genome shotgun (WGS) entry which is preliminary data.</text>
</comment>
<keyword evidence="2" id="KW-1185">Reference proteome</keyword>
<feature type="non-terminal residue" evidence="1">
    <location>
        <position position="111"/>
    </location>
</feature>
<evidence type="ECO:0000313" key="1">
    <source>
        <dbReference type="EMBL" id="MEY8043683.1"/>
    </source>
</evidence>
<proteinExistence type="predicted"/>